<evidence type="ECO:0000313" key="3">
    <source>
        <dbReference type="Proteomes" id="UP000002668"/>
    </source>
</evidence>
<dbReference type="GeneID" id="13291329"/>
<name>E4ZTI7_LEPMJ</name>
<feature type="compositionally biased region" description="Polar residues" evidence="1">
    <location>
        <begin position="325"/>
        <end position="344"/>
    </location>
</feature>
<feature type="compositionally biased region" description="Low complexity" evidence="1">
    <location>
        <begin position="237"/>
        <end position="251"/>
    </location>
</feature>
<dbReference type="EMBL" id="FP929125">
    <property type="protein sequence ID" value="CBX94843.1"/>
    <property type="molecule type" value="Genomic_DNA"/>
</dbReference>
<feature type="region of interest" description="Disordered" evidence="1">
    <location>
        <begin position="483"/>
        <end position="548"/>
    </location>
</feature>
<feature type="compositionally biased region" description="Polar residues" evidence="1">
    <location>
        <begin position="186"/>
        <end position="202"/>
    </location>
</feature>
<dbReference type="OrthoDB" id="5425130at2759"/>
<evidence type="ECO:0000256" key="1">
    <source>
        <dbReference type="SAM" id="MobiDB-lite"/>
    </source>
</evidence>
<feature type="region of interest" description="Disordered" evidence="1">
    <location>
        <begin position="24"/>
        <end position="454"/>
    </location>
</feature>
<feature type="compositionally biased region" description="Basic and acidic residues" evidence="1">
    <location>
        <begin position="148"/>
        <end position="164"/>
    </location>
</feature>
<accession>E4ZTI7</accession>
<dbReference type="OMA" id="WQPGSTN"/>
<dbReference type="InParanoid" id="E4ZTI7"/>
<reference evidence="3" key="1">
    <citation type="journal article" date="2011" name="Nat. Commun.">
        <title>Effector diversification within compartments of the Leptosphaeria maculans genome affected by Repeat-Induced Point mutations.</title>
        <authorList>
            <person name="Rouxel T."/>
            <person name="Grandaubert J."/>
            <person name="Hane J.K."/>
            <person name="Hoede C."/>
            <person name="van de Wouw A.P."/>
            <person name="Couloux A."/>
            <person name="Dominguez V."/>
            <person name="Anthouard V."/>
            <person name="Bally P."/>
            <person name="Bourras S."/>
            <person name="Cozijnsen A.J."/>
            <person name="Ciuffetti L.M."/>
            <person name="Degrave A."/>
            <person name="Dilmaghani A."/>
            <person name="Duret L."/>
            <person name="Fudal I."/>
            <person name="Goodwin S.B."/>
            <person name="Gout L."/>
            <person name="Glaser N."/>
            <person name="Linglin J."/>
            <person name="Kema G.H.J."/>
            <person name="Lapalu N."/>
            <person name="Lawrence C.B."/>
            <person name="May K."/>
            <person name="Meyer M."/>
            <person name="Ollivier B."/>
            <person name="Poulain J."/>
            <person name="Schoch C.L."/>
            <person name="Simon A."/>
            <person name="Spatafora J.W."/>
            <person name="Stachowiak A."/>
            <person name="Turgeon B.G."/>
            <person name="Tyler B.M."/>
            <person name="Vincent D."/>
            <person name="Weissenbach J."/>
            <person name="Amselem J."/>
            <person name="Quesneville H."/>
            <person name="Oliver R.P."/>
            <person name="Wincker P."/>
            <person name="Balesdent M.-H."/>
            <person name="Howlett B.J."/>
        </authorList>
    </citation>
    <scope>NUCLEOTIDE SEQUENCE [LARGE SCALE GENOMIC DNA]</scope>
    <source>
        <strain evidence="3">JN3 / isolate v23.1.3 / race Av1-4-5-6-7-8</strain>
    </source>
</reference>
<gene>
    <name evidence="2" type="ORF">LEMA_P118460.1</name>
</gene>
<dbReference type="AlphaFoldDB" id="E4ZTI7"/>
<evidence type="ECO:0000313" key="2">
    <source>
        <dbReference type="EMBL" id="CBX94843.1"/>
    </source>
</evidence>
<sequence length="679" mass="72161">MAQPGLGLTAPTSRQDIISALLNDYGNSFGRGDASSSDYYSPVPALKELPLPPPPPPRSDSIKIDRKPLPAVQRMNMKFQLRDEDGPSSPDSPDSPATKPTRRIVSRSLSREGKPPSLKLTISNGTTATIPPTPVQPSQVLPSSQSVQDKELPPPPPEKSERRHPGPVTMGSDFSQFGKDLGRNDSLLSNTQVSNETSNSVEASPVVKRKALPENVVKRFKSLAELGKGPRGGKGGPLPRTSASSKASVDSDSPEILAGQSTVNTEAPDNSRSNSSDVTVTPENAHQQVEAPTNNQLPPTPDEDQNMVPLAPPKKALTAIGLPSNPRSKTQTSPTHKRGNSSISFGGLQPHRPAPPIPTASLTPEMTPPPQLRPVQPQKDGPISPFSPLPPPKDQTRPVSYETGVETQERTIAEHMQPTTTAEAASITASKESPVRPTSLDLASPSPKTESPMVAALAPAPALVPAAQCSPISIQTSEKFSLSQFPTVPSHPSAQEPAPAPAPDSAYPAAPQLERNPKQERELAPASHPEYQQPAGSPPPFTPLTRHPCPLPPSLIPPITNSHLTCYTAHAISVWSNNALQSLGCMLCHKNDPERKWTCSWCNLRICWACSEELKSVPGRDLRVLVERRKEVGDADAGDGSGNGVVESGRGTGMAQWSREEEGEAGDVVGIGFDGRFAG</sequence>
<feature type="compositionally biased region" description="Polar residues" evidence="1">
    <location>
        <begin position="120"/>
        <end position="130"/>
    </location>
</feature>
<feature type="region of interest" description="Disordered" evidence="1">
    <location>
        <begin position="632"/>
        <end position="662"/>
    </location>
</feature>
<feature type="compositionally biased region" description="Low complexity" evidence="1">
    <location>
        <begin position="419"/>
        <end position="432"/>
    </location>
</feature>
<protein>
    <submittedName>
        <fullName evidence="2">Predicted protein</fullName>
    </submittedName>
</protein>
<dbReference type="VEuPathDB" id="FungiDB:LEMA_P118460.1"/>
<keyword evidence="3" id="KW-1185">Reference proteome</keyword>
<dbReference type="eggNOG" id="ENOG502T105">
    <property type="taxonomic scope" value="Eukaryota"/>
</dbReference>
<organism evidence="3">
    <name type="scientific">Leptosphaeria maculans (strain JN3 / isolate v23.1.3 / race Av1-4-5-6-7-8)</name>
    <name type="common">Blackleg fungus</name>
    <name type="synonym">Phoma lingam</name>
    <dbReference type="NCBI Taxonomy" id="985895"/>
    <lineage>
        <taxon>Eukaryota</taxon>
        <taxon>Fungi</taxon>
        <taxon>Dikarya</taxon>
        <taxon>Ascomycota</taxon>
        <taxon>Pezizomycotina</taxon>
        <taxon>Dothideomycetes</taxon>
        <taxon>Pleosporomycetidae</taxon>
        <taxon>Pleosporales</taxon>
        <taxon>Pleosporineae</taxon>
        <taxon>Leptosphaeriaceae</taxon>
        <taxon>Plenodomus</taxon>
        <taxon>Plenodomus lingam/Leptosphaeria maculans species complex</taxon>
    </lineage>
</organism>
<feature type="compositionally biased region" description="Low complexity" evidence="1">
    <location>
        <begin position="87"/>
        <end position="96"/>
    </location>
</feature>
<dbReference type="Proteomes" id="UP000002668">
    <property type="component" value="Genome"/>
</dbReference>
<feature type="compositionally biased region" description="Low complexity" evidence="1">
    <location>
        <begin position="490"/>
        <end position="511"/>
    </location>
</feature>
<feature type="compositionally biased region" description="Low complexity" evidence="1">
    <location>
        <begin position="136"/>
        <end position="147"/>
    </location>
</feature>
<dbReference type="HOGENOM" id="CLU_475633_0_0_1"/>
<feature type="compositionally biased region" description="Polar residues" evidence="1">
    <location>
        <begin position="259"/>
        <end position="297"/>
    </location>
</feature>
<proteinExistence type="predicted"/>